<protein>
    <submittedName>
        <fullName evidence="3">(spotted green pufferfish) hypothetical protein</fullName>
    </submittedName>
</protein>
<dbReference type="PANTHER" id="PTHR45784">
    <property type="entry name" value="C-TYPE LECTIN DOMAIN FAMILY 20 MEMBER A-RELATED"/>
    <property type="match status" value="1"/>
</dbReference>
<dbReference type="CDD" id="cd03602">
    <property type="entry name" value="CLECT_1"/>
    <property type="match status" value="2"/>
</dbReference>
<dbReference type="InterPro" id="IPR016186">
    <property type="entry name" value="C-type_lectin-like/link_sf"/>
</dbReference>
<dbReference type="KEGG" id="tng:GSTEN00005695G001"/>
<feature type="domain" description="C-type lectin" evidence="2">
    <location>
        <begin position="141"/>
        <end position="243"/>
    </location>
</feature>
<reference evidence="3" key="2">
    <citation type="submission" date="2004-02" db="EMBL/GenBank/DDBJ databases">
        <authorList>
            <consortium name="Genoscope"/>
            <consortium name="Whitehead Institute Centre for Genome Research"/>
        </authorList>
    </citation>
    <scope>NUCLEOTIDE SEQUENCE</scope>
</reference>
<dbReference type="Gene3D" id="3.10.100.10">
    <property type="entry name" value="Mannose-Binding Protein A, subunit A"/>
    <property type="match status" value="2"/>
</dbReference>
<dbReference type="InterPro" id="IPR016187">
    <property type="entry name" value="CTDL_fold"/>
</dbReference>
<gene>
    <name evidence="3" type="ORF">GSTENG00005695001</name>
</gene>
<evidence type="ECO:0000259" key="2">
    <source>
        <dbReference type="PROSITE" id="PS50041"/>
    </source>
</evidence>
<dbReference type="AlphaFoldDB" id="Q4T7J9"/>
<dbReference type="InterPro" id="IPR001304">
    <property type="entry name" value="C-type_lectin-like"/>
</dbReference>
<dbReference type="SUPFAM" id="SSF56436">
    <property type="entry name" value="C-type lectin-like"/>
    <property type="match status" value="2"/>
</dbReference>
<dbReference type="Pfam" id="PF00059">
    <property type="entry name" value="Lectin_C"/>
    <property type="match status" value="2"/>
</dbReference>
<keyword evidence="1" id="KW-0732">Signal</keyword>
<feature type="signal peptide" evidence="1">
    <location>
        <begin position="1"/>
        <end position="19"/>
    </location>
</feature>
<evidence type="ECO:0000313" key="3">
    <source>
        <dbReference type="EMBL" id="CAF91133.1"/>
    </source>
</evidence>
<proteinExistence type="predicted"/>
<dbReference type="EMBL" id="CAAE01008089">
    <property type="protein sequence ID" value="CAF91133.1"/>
    <property type="molecule type" value="Genomic_DNA"/>
</dbReference>
<feature type="domain" description="C-type lectin" evidence="2">
    <location>
        <begin position="17"/>
        <end position="130"/>
    </location>
</feature>
<feature type="chain" id="PRO_5004243780" evidence="1">
    <location>
        <begin position="20"/>
        <end position="324"/>
    </location>
</feature>
<accession>Q4T7J9</accession>
<name>Q4T7J9_TETNG</name>
<dbReference type="SMART" id="SM00034">
    <property type="entry name" value="CLECT"/>
    <property type="match status" value="2"/>
</dbReference>
<dbReference type="PROSITE" id="PS50041">
    <property type="entry name" value="C_TYPE_LECTIN_2"/>
    <property type="match status" value="2"/>
</dbReference>
<sequence>METRVLGLLILSGLCPVASNPYYFSNVSSTWLQAQQYCRKRLGDLATVNDLEDLEQLAALVEVSNRVMFLGLRRQWAWSVSDGDDYREGEPAYWNWAGDDEPSGEACGTIGLSGKWFSSSCSSPMPFFCYNASSADISRRFYLEERSMNWSDAQAFCRRRYADLAWVRNKQENQALRDVSRNGTAWIGLSKQSWRWSDRSQATFLPWKTPAPPQGDCGALDVRGETPAITQANCAGNASFLCSRGPLRKRWLSLKLVADGSFTRDQAVTQSLLNLIKLRLTEVGLSENVILSWWKRPEKEKKAEQTTQEHKMCLFNDSYVPFLA</sequence>
<comment type="caution">
    <text evidence="3">The sequence shown here is derived from an EMBL/GenBank/DDBJ whole genome shotgun (WGS) entry which is preliminary data.</text>
</comment>
<dbReference type="PANTHER" id="PTHR45784:SF3">
    <property type="entry name" value="C-TYPE LECTIN DOMAIN FAMILY 4 MEMBER K-LIKE-RELATED"/>
    <property type="match status" value="1"/>
</dbReference>
<organism evidence="3">
    <name type="scientific">Tetraodon nigroviridis</name>
    <name type="common">Spotted green pufferfish</name>
    <name type="synonym">Chelonodon nigroviridis</name>
    <dbReference type="NCBI Taxonomy" id="99883"/>
    <lineage>
        <taxon>Eukaryota</taxon>
        <taxon>Metazoa</taxon>
        <taxon>Chordata</taxon>
        <taxon>Craniata</taxon>
        <taxon>Vertebrata</taxon>
        <taxon>Euteleostomi</taxon>
        <taxon>Actinopterygii</taxon>
        <taxon>Neopterygii</taxon>
        <taxon>Teleostei</taxon>
        <taxon>Neoteleostei</taxon>
        <taxon>Acanthomorphata</taxon>
        <taxon>Eupercaria</taxon>
        <taxon>Tetraodontiformes</taxon>
        <taxon>Tetradontoidea</taxon>
        <taxon>Tetraodontidae</taxon>
        <taxon>Tetraodon</taxon>
    </lineage>
</organism>
<reference evidence="3" key="1">
    <citation type="journal article" date="2004" name="Nature">
        <title>Genome duplication in the teleost fish Tetraodon nigroviridis reveals the early vertebrate proto-karyotype.</title>
        <authorList>
            <person name="Jaillon O."/>
            <person name="Aury J.-M."/>
            <person name="Brunet F."/>
            <person name="Petit J.-L."/>
            <person name="Stange-Thomann N."/>
            <person name="Mauceli E."/>
            <person name="Bouneau L."/>
            <person name="Fischer C."/>
            <person name="Ozouf-Costaz C."/>
            <person name="Bernot A."/>
            <person name="Nicaud S."/>
            <person name="Jaffe D."/>
            <person name="Fisher S."/>
            <person name="Lutfalla G."/>
            <person name="Dossat C."/>
            <person name="Segurens B."/>
            <person name="Dasilva C."/>
            <person name="Salanoubat M."/>
            <person name="Levy M."/>
            <person name="Boudet N."/>
            <person name="Castellano S."/>
            <person name="Anthouard V."/>
            <person name="Jubin C."/>
            <person name="Castelli V."/>
            <person name="Katinka M."/>
            <person name="Vacherie B."/>
            <person name="Biemont C."/>
            <person name="Skalli Z."/>
            <person name="Cattolico L."/>
            <person name="Poulain J."/>
            <person name="De Berardinis V."/>
            <person name="Cruaud C."/>
            <person name="Duprat S."/>
            <person name="Brottier P."/>
            <person name="Coutanceau J.-P."/>
            <person name="Gouzy J."/>
            <person name="Parra G."/>
            <person name="Lardier G."/>
            <person name="Chapple C."/>
            <person name="McKernan K.J."/>
            <person name="McEwan P."/>
            <person name="Bosak S."/>
            <person name="Kellis M."/>
            <person name="Volff J.-N."/>
            <person name="Guigo R."/>
            <person name="Zody M.C."/>
            <person name="Mesirov J."/>
            <person name="Lindblad-Toh K."/>
            <person name="Birren B."/>
            <person name="Nusbaum C."/>
            <person name="Kahn D."/>
            <person name="Robinson-Rechavi M."/>
            <person name="Laudet V."/>
            <person name="Schachter V."/>
            <person name="Quetier F."/>
            <person name="Saurin W."/>
            <person name="Scarpelli C."/>
            <person name="Wincker P."/>
            <person name="Lander E.S."/>
            <person name="Weissenbach J."/>
            <person name="Roest Crollius H."/>
        </authorList>
    </citation>
    <scope>NUCLEOTIDE SEQUENCE [LARGE SCALE GENOMIC DNA]</scope>
</reference>
<evidence type="ECO:0000256" key="1">
    <source>
        <dbReference type="SAM" id="SignalP"/>
    </source>
</evidence>
<dbReference type="OrthoDB" id="6369810at2759"/>